<dbReference type="Proteomes" id="UP000276309">
    <property type="component" value="Chromosome"/>
</dbReference>
<dbReference type="OrthoDB" id="1178221at2"/>
<gene>
    <name evidence="2" type="ORF">D1013_16525</name>
</gene>
<evidence type="ECO:0000256" key="1">
    <source>
        <dbReference type="SAM" id="SignalP"/>
    </source>
</evidence>
<dbReference type="AlphaFoldDB" id="A0A3G2L9F8"/>
<feature type="chain" id="PRO_5018192169" description="Lipocalin-like domain-containing protein" evidence="1">
    <location>
        <begin position="26"/>
        <end position="141"/>
    </location>
</feature>
<sequence length="141" mass="15126">MKSKTLKILLFGLCCIGFGSSTSVANDNSKTMFYGYADIQTIVNDLVGIWQYTVDNAPPEYSKGVIVIKNETDSYAVEVQIPAGTLQGSNVNVDGSQISFELNIEGTVFTVKLIADGDTISGESFSYDGSYGISGTRVKPQ</sequence>
<organism evidence="2 3">
    <name type="scientific">Euzebyella marina</name>
    <dbReference type="NCBI Taxonomy" id="1761453"/>
    <lineage>
        <taxon>Bacteria</taxon>
        <taxon>Pseudomonadati</taxon>
        <taxon>Bacteroidota</taxon>
        <taxon>Flavobacteriia</taxon>
        <taxon>Flavobacteriales</taxon>
        <taxon>Flavobacteriaceae</taxon>
        <taxon>Euzebyella</taxon>
    </lineage>
</organism>
<dbReference type="EMBL" id="CP032050">
    <property type="protein sequence ID" value="AYN68870.1"/>
    <property type="molecule type" value="Genomic_DNA"/>
</dbReference>
<evidence type="ECO:0008006" key="4">
    <source>
        <dbReference type="Google" id="ProtNLM"/>
    </source>
</evidence>
<evidence type="ECO:0000313" key="3">
    <source>
        <dbReference type="Proteomes" id="UP000276309"/>
    </source>
</evidence>
<keyword evidence="3" id="KW-1185">Reference proteome</keyword>
<name>A0A3G2L9F8_9FLAO</name>
<dbReference type="RefSeq" id="WP_121849881.1">
    <property type="nucleotide sequence ID" value="NZ_CP032050.1"/>
</dbReference>
<protein>
    <recommendedName>
        <fullName evidence="4">Lipocalin-like domain-containing protein</fullName>
    </recommendedName>
</protein>
<feature type="signal peptide" evidence="1">
    <location>
        <begin position="1"/>
        <end position="25"/>
    </location>
</feature>
<dbReference type="KEGG" id="emar:D1013_16525"/>
<evidence type="ECO:0000313" key="2">
    <source>
        <dbReference type="EMBL" id="AYN68870.1"/>
    </source>
</evidence>
<keyword evidence="1" id="KW-0732">Signal</keyword>
<proteinExistence type="predicted"/>
<accession>A0A3G2L9F8</accession>
<reference evidence="2 3" key="1">
    <citation type="submission" date="2018-08" db="EMBL/GenBank/DDBJ databases">
        <title>The reduced genetic potential of extracellular carbohydrate catabolism in Euzebyella marina RN62, a Flavobacteriia bacterium isolated from the hadal water.</title>
        <authorList>
            <person name="Xue C."/>
        </authorList>
    </citation>
    <scope>NUCLEOTIDE SEQUENCE [LARGE SCALE GENOMIC DNA]</scope>
    <source>
        <strain evidence="2 3">RN62</strain>
    </source>
</reference>